<reference evidence="3" key="2">
    <citation type="submission" date="2015-01" db="EMBL/GenBank/DDBJ databases">
        <title>Evolutionary Origins and Diversification of the Mycorrhizal Mutualists.</title>
        <authorList>
            <consortium name="DOE Joint Genome Institute"/>
            <consortium name="Mycorrhizal Genomics Consortium"/>
            <person name="Kohler A."/>
            <person name="Kuo A."/>
            <person name="Nagy L.G."/>
            <person name="Floudas D."/>
            <person name="Copeland A."/>
            <person name="Barry K.W."/>
            <person name="Cichocki N."/>
            <person name="Veneault-Fourrey C."/>
            <person name="LaButti K."/>
            <person name="Lindquist E.A."/>
            <person name="Lipzen A."/>
            <person name="Lundell T."/>
            <person name="Morin E."/>
            <person name="Murat C."/>
            <person name="Riley R."/>
            <person name="Ohm R."/>
            <person name="Sun H."/>
            <person name="Tunlid A."/>
            <person name="Henrissat B."/>
            <person name="Grigoriev I.V."/>
            <person name="Hibbett D.S."/>
            <person name="Martin F."/>
        </authorList>
    </citation>
    <scope>NUCLEOTIDE SEQUENCE [LARGE SCALE GENOMIC DNA]</scope>
    <source>
        <strain evidence="3">441</strain>
    </source>
</reference>
<reference evidence="2 3" key="1">
    <citation type="submission" date="2014-04" db="EMBL/GenBank/DDBJ databases">
        <authorList>
            <consortium name="DOE Joint Genome Institute"/>
            <person name="Kuo A."/>
            <person name="Kohler A."/>
            <person name="Costa M.D."/>
            <person name="Nagy L.G."/>
            <person name="Floudas D."/>
            <person name="Copeland A."/>
            <person name="Barry K.W."/>
            <person name="Cichocki N."/>
            <person name="Veneault-Fourrey C."/>
            <person name="LaButti K."/>
            <person name="Lindquist E.A."/>
            <person name="Lipzen A."/>
            <person name="Lundell T."/>
            <person name="Morin E."/>
            <person name="Murat C."/>
            <person name="Sun H."/>
            <person name="Tunlid A."/>
            <person name="Henrissat B."/>
            <person name="Grigoriev I.V."/>
            <person name="Hibbett D.S."/>
            <person name="Martin F."/>
            <person name="Nordberg H.P."/>
            <person name="Cantor M.N."/>
            <person name="Hua S.X."/>
        </authorList>
    </citation>
    <scope>NUCLEOTIDE SEQUENCE [LARGE SCALE GENOMIC DNA]</scope>
    <source>
        <strain evidence="2 3">441</strain>
    </source>
</reference>
<dbReference type="AlphaFoldDB" id="A0A0C9Y9H9"/>
<feature type="chain" id="PRO_5005173215" description="Secreted protein" evidence="1">
    <location>
        <begin position="26"/>
        <end position="85"/>
    </location>
</feature>
<feature type="signal peptide" evidence="1">
    <location>
        <begin position="1"/>
        <end position="25"/>
    </location>
</feature>
<dbReference type="Proteomes" id="UP000054018">
    <property type="component" value="Unassembled WGS sequence"/>
</dbReference>
<evidence type="ECO:0000313" key="2">
    <source>
        <dbReference type="EMBL" id="KIK13526.1"/>
    </source>
</evidence>
<protein>
    <recommendedName>
        <fullName evidence="4">Secreted protein</fullName>
    </recommendedName>
</protein>
<name>A0A0C9Y9H9_9AGAM</name>
<dbReference type="HOGENOM" id="CLU_2518731_0_0_1"/>
<organism evidence="2 3">
    <name type="scientific">Pisolithus microcarpus 441</name>
    <dbReference type="NCBI Taxonomy" id="765257"/>
    <lineage>
        <taxon>Eukaryota</taxon>
        <taxon>Fungi</taxon>
        <taxon>Dikarya</taxon>
        <taxon>Basidiomycota</taxon>
        <taxon>Agaricomycotina</taxon>
        <taxon>Agaricomycetes</taxon>
        <taxon>Agaricomycetidae</taxon>
        <taxon>Boletales</taxon>
        <taxon>Sclerodermatineae</taxon>
        <taxon>Pisolithaceae</taxon>
        <taxon>Pisolithus</taxon>
    </lineage>
</organism>
<feature type="non-terminal residue" evidence="2">
    <location>
        <position position="1"/>
    </location>
</feature>
<evidence type="ECO:0000313" key="3">
    <source>
        <dbReference type="Proteomes" id="UP000054018"/>
    </source>
</evidence>
<proteinExistence type="predicted"/>
<evidence type="ECO:0000256" key="1">
    <source>
        <dbReference type="SAM" id="SignalP"/>
    </source>
</evidence>
<keyword evidence="1" id="KW-0732">Signal</keyword>
<evidence type="ECO:0008006" key="4">
    <source>
        <dbReference type="Google" id="ProtNLM"/>
    </source>
</evidence>
<dbReference type="EMBL" id="KN833989">
    <property type="protein sequence ID" value="KIK13526.1"/>
    <property type="molecule type" value="Genomic_DNA"/>
</dbReference>
<keyword evidence="3" id="KW-1185">Reference proteome</keyword>
<gene>
    <name evidence="2" type="ORF">PISMIDRAFT_688594</name>
</gene>
<accession>A0A0C9Y9H9</accession>
<sequence length="85" mass="9655">CASTPAAPTLPLSLFLCLLPSHVPPRFYFYAYPPEPLSSCPQRLAEFLIMMEKFLISHPQNPMSLARVCHQRNCGRLAWGCVREH</sequence>